<organism evidence="2">
    <name type="scientific">Anoplophora glabripennis</name>
    <name type="common">Asian longhorn beetle</name>
    <name type="synonym">Anoplophora nobilis</name>
    <dbReference type="NCBI Taxonomy" id="217634"/>
    <lineage>
        <taxon>Eukaryota</taxon>
        <taxon>Metazoa</taxon>
        <taxon>Ecdysozoa</taxon>
        <taxon>Arthropoda</taxon>
        <taxon>Hexapoda</taxon>
        <taxon>Insecta</taxon>
        <taxon>Pterygota</taxon>
        <taxon>Neoptera</taxon>
        <taxon>Endopterygota</taxon>
        <taxon>Coleoptera</taxon>
        <taxon>Polyphaga</taxon>
        <taxon>Cucujiformia</taxon>
        <taxon>Chrysomeloidea</taxon>
        <taxon>Cerambycidae</taxon>
        <taxon>Lamiinae</taxon>
        <taxon>Lamiini</taxon>
        <taxon>Anoplophora</taxon>
    </lineage>
</organism>
<evidence type="ECO:0000313" key="2">
    <source>
        <dbReference type="EMBL" id="JAB65326.1"/>
    </source>
</evidence>
<accession>V5I9D2</accession>
<evidence type="ECO:0000259" key="1">
    <source>
        <dbReference type="Pfam" id="PF00561"/>
    </source>
</evidence>
<gene>
    <name evidence="2" type="primary">BPHL</name>
</gene>
<dbReference type="GO" id="GO:0017171">
    <property type="term" value="F:serine hydrolase activity"/>
    <property type="evidence" value="ECO:0007669"/>
    <property type="project" value="TreeGrafter"/>
</dbReference>
<dbReference type="GeneID" id="108907734"/>
<dbReference type="OrthoDB" id="19657at2759"/>
<feature type="domain" description="AB hydrolase-1" evidence="1">
    <location>
        <begin position="54"/>
        <end position="166"/>
    </location>
</feature>
<protein>
    <submittedName>
        <fullName evidence="2">Valacyclovir hydrolase</fullName>
    </submittedName>
</protein>
<dbReference type="EMBL" id="GALX01003140">
    <property type="protein sequence ID" value="JAB65326.1"/>
    <property type="molecule type" value="Transcribed_RNA"/>
</dbReference>
<dbReference type="SUPFAM" id="SSF53474">
    <property type="entry name" value="alpha/beta-Hydrolases"/>
    <property type="match status" value="1"/>
</dbReference>
<dbReference type="AlphaFoldDB" id="V5I9D2"/>
<dbReference type="Pfam" id="PF00561">
    <property type="entry name" value="Abhydrolase_1"/>
    <property type="match status" value="1"/>
</dbReference>
<name>V5I9D2_ANOGL</name>
<dbReference type="PANTHER" id="PTHR46331">
    <property type="entry name" value="VALACYCLOVIR HYDROLASE"/>
    <property type="match status" value="1"/>
</dbReference>
<keyword evidence="2" id="KW-0378">Hydrolase</keyword>
<dbReference type="Gene3D" id="3.40.50.1820">
    <property type="entry name" value="alpha/beta hydrolase"/>
    <property type="match status" value="1"/>
</dbReference>
<reference evidence="2" key="1">
    <citation type="submission" date="2013-07" db="EMBL/GenBank/DDBJ databases">
        <title>Midgut Transcriptome Profiling of Anoplphora glabripennis, a Lignocellulose Degrading, Wood-Boring Cerambycid.</title>
        <authorList>
            <person name="Scully E.D."/>
            <person name="Hoover K."/>
            <person name="Carlson J.E."/>
            <person name="Tien M."/>
            <person name="Geib S.M."/>
        </authorList>
    </citation>
    <scope>NUCLEOTIDE SEQUENCE</scope>
</reference>
<dbReference type="InterPro" id="IPR029058">
    <property type="entry name" value="AB_hydrolase_fold"/>
</dbReference>
<sequence length="282" mass="32970">MMVLPIRAINLRLYNRYFPIKNFIRNISREKEQKIDVDGQTINYIKVGNGEKKILCFPGAMGTIWTDFKPQIEELDREKFTIVVWEPPGYGRSRPPNRNFNLDVYKNDAEVAFKFMKKLDINKFSLLGWSDGAKSSLILSSKYPEHVEKLVVWGATSYVLPEEVRYYEEIRDINNWSERMKEPLIKLYTERGLQDMSNGWCDTLKNIQINGGDICKNDLQNIKCPTFILHGDKDPMLAAGHPEYLMSRISNAKLHRFPEGKHNIHLKYAREFNKMVTDFLLN</sequence>
<dbReference type="KEGG" id="agb:108907734"/>
<dbReference type="PANTHER" id="PTHR46331:SF2">
    <property type="entry name" value="VALACYCLOVIR HYDROLASE"/>
    <property type="match status" value="1"/>
</dbReference>
<dbReference type="InterPro" id="IPR000073">
    <property type="entry name" value="AB_hydrolase_1"/>
</dbReference>
<proteinExistence type="predicted"/>